<sequence length="471" mass="53933">MDSKELDELVSTAVSYLSVHGSVMNDTKENDSKLVHAPFALYPSAVPKDCFELAWKLAPLFNLLAFRMSNCPEYLLKHLESLTTIDEFSGKLIQLYKETIQERGRQRQPYQLGILRSDYFIDVVQGKSTLKQIELNTIASSFAALGQRVAEWHQVARSLFDKAQTINGDLPPIKNVESFVQAMKEAHSLYNDSESRILFVVQPNERNKYDQEMIRWELWKQFGIQSLRRTLKEIEEQVDRSRLPEKLILVSCNNERIPISVVYFRAGYSPDDYPSEREWNARKIIEWSDSIKCPSLGLHLVGMKKIQQVISEPGELELFFQDRPEEAALIRSCFAEQYSLEPSVQHFGIELAQAHPYDYVLKPQREGGGNNLYGNRMLQLIHRASKEELSAYILMKLLRPKEYPNYLVRNGVALFGNCISELGIFGVFLSSGDELLFNQPMGHLLRTKWTQQEDGGVAAGNAFLDSPLLTR</sequence>
<dbReference type="PIRSF" id="PIRSF001558">
    <property type="entry name" value="GSHase"/>
    <property type="match status" value="1"/>
</dbReference>
<dbReference type="InterPro" id="IPR014709">
    <property type="entry name" value="Glutathione_synthase_C_euk"/>
</dbReference>
<dbReference type="GO" id="GO:0005524">
    <property type="term" value="F:ATP binding"/>
    <property type="evidence" value="ECO:0007669"/>
    <property type="project" value="UniProtKB-UniRule"/>
</dbReference>
<evidence type="ECO:0000256" key="1">
    <source>
        <dbReference type="ARBA" id="ARBA00004965"/>
    </source>
</evidence>
<dbReference type="Gene3D" id="3.30.1490.50">
    <property type="match status" value="1"/>
</dbReference>
<evidence type="ECO:0000256" key="11">
    <source>
        <dbReference type="PIRSR" id="PIRSR001558-2"/>
    </source>
</evidence>
<keyword evidence="7 9" id="KW-0067">ATP-binding</keyword>
<dbReference type="Pfam" id="PF03199">
    <property type="entry name" value="GSH_synthase"/>
    <property type="match status" value="1"/>
</dbReference>
<feature type="binding site" evidence="10">
    <location>
        <position position="448"/>
    </location>
    <ligand>
        <name>ATP</name>
        <dbReference type="ChEBI" id="CHEBI:30616"/>
    </ligand>
</feature>
<feature type="binding site" evidence="10">
    <location>
        <begin position="362"/>
        <end position="371"/>
    </location>
    <ligand>
        <name>ATP</name>
        <dbReference type="ChEBI" id="CHEBI:30616"/>
    </ligand>
</feature>
<dbReference type="GO" id="GO:0004363">
    <property type="term" value="F:glutathione synthase activity"/>
    <property type="evidence" value="ECO:0007669"/>
    <property type="project" value="UniProtKB-UniRule"/>
</dbReference>
<reference evidence="15" key="1">
    <citation type="journal article" date="2022" name="Proc. Natl. Acad. Sci. U.S.A.">
        <title>Life cycle and functional genomics of the unicellular red alga Galdieria for elucidating algal and plant evolution and industrial use.</title>
        <authorList>
            <person name="Hirooka S."/>
            <person name="Itabashi T."/>
            <person name="Ichinose T.M."/>
            <person name="Onuma R."/>
            <person name="Fujiwara T."/>
            <person name="Yamashita S."/>
            <person name="Jong L.W."/>
            <person name="Tomita R."/>
            <person name="Iwane A.H."/>
            <person name="Miyagishima S.Y."/>
        </authorList>
    </citation>
    <scope>NUCLEOTIDE SEQUENCE</scope>
    <source>
        <strain evidence="15">NBRC 102759</strain>
    </source>
</reference>
<proteinExistence type="inferred from homology"/>
<keyword evidence="6 9" id="KW-0547">Nucleotide-binding</keyword>
<gene>
    <name evidence="14" type="ORF">GpartN1_g2337.t1</name>
    <name evidence="15" type="ORF">GpartN1_g2831.t1</name>
</gene>
<dbReference type="SUPFAM" id="SSF56059">
    <property type="entry name" value="Glutathione synthetase ATP-binding domain-like"/>
    <property type="match status" value="1"/>
</dbReference>
<feature type="binding site" evidence="10">
    <location>
        <position position="116"/>
    </location>
    <ligand>
        <name>substrate</name>
    </ligand>
</feature>
<dbReference type="EMBL" id="BQMJ01000020">
    <property type="protein sequence ID" value="GJQ11040.1"/>
    <property type="molecule type" value="Genomic_DNA"/>
</dbReference>
<keyword evidence="4 9" id="KW-0317">Glutathione biosynthesis</keyword>
<dbReference type="PANTHER" id="PTHR11130">
    <property type="entry name" value="GLUTATHIONE SYNTHETASE"/>
    <property type="match status" value="1"/>
</dbReference>
<keyword evidence="16" id="KW-1185">Reference proteome</keyword>
<feature type="binding site" evidence="10">
    <location>
        <position position="454"/>
    </location>
    <ligand>
        <name>ATP</name>
        <dbReference type="ChEBI" id="CHEBI:30616"/>
    </ligand>
</feature>
<evidence type="ECO:0000256" key="9">
    <source>
        <dbReference type="PIRNR" id="PIRNR001558"/>
    </source>
</evidence>
<feature type="binding site" evidence="10">
    <location>
        <position position="211"/>
    </location>
    <ligand>
        <name>substrate</name>
    </ligand>
</feature>
<evidence type="ECO:0000313" key="15">
    <source>
        <dbReference type="EMBL" id="GJQ11040.1"/>
    </source>
</evidence>
<dbReference type="Gene3D" id="3.30.1490.80">
    <property type="match status" value="1"/>
</dbReference>
<feature type="binding site" evidence="10">
    <location>
        <position position="304"/>
    </location>
    <ligand>
        <name>ATP</name>
        <dbReference type="ChEBI" id="CHEBI:30616"/>
    </ligand>
</feature>
<evidence type="ECO:0000256" key="12">
    <source>
        <dbReference type="PIRSR" id="PIRSR001558-3"/>
    </source>
</evidence>
<keyword evidence="3 9" id="KW-0436">Ligase</keyword>
<evidence type="ECO:0000256" key="7">
    <source>
        <dbReference type="ARBA" id="ARBA00022840"/>
    </source>
</evidence>
<dbReference type="SUPFAM" id="SSF52440">
    <property type="entry name" value="PreATP-grasp domain"/>
    <property type="match status" value="1"/>
</dbReference>
<evidence type="ECO:0000256" key="4">
    <source>
        <dbReference type="ARBA" id="ARBA00022684"/>
    </source>
</evidence>
<dbReference type="AlphaFoldDB" id="A0A9C7PVF5"/>
<dbReference type="NCBIfam" id="TIGR01986">
    <property type="entry name" value="glut_syn_euk"/>
    <property type="match status" value="1"/>
</dbReference>
<dbReference type="Gene3D" id="1.10.1080.10">
    <property type="entry name" value="Glutathione Synthetase, Chain A, domain 3"/>
    <property type="match status" value="1"/>
</dbReference>
<feature type="binding site" evidence="11">
    <location>
        <position position="134"/>
    </location>
    <ligand>
        <name>Mg(2+)</name>
        <dbReference type="ChEBI" id="CHEBI:18420"/>
    </ligand>
</feature>
<comment type="pathway">
    <text evidence="1 9">Sulfur metabolism; glutathione biosynthesis; glutathione from L-cysteine and L-glutamate: step 2/2.</text>
</comment>
<comment type="catalytic activity">
    <reaction evidence="9">
        <text>gamma-L-glutamyl-L-cysteine + glycine + ATP = glutathione + ADP + phosphate + H(+)</text>
        <dbReference type="Rhea" id="RHEA:13557"/>
        <dbReference type="ChEBI" id="CHEBI:15378"/>
        <dbReference type="ChEBI" id="CHEBI:30616"/>
        <dbReference type="ChEBI" id="CHEBI:43474"/>
        <dbReference type="ChEBI" id="CHEBI:57305"/>
        <dbReference type="ChEBI" id="CHEBI:57925"/>
        <dbReference type="ChEBI" id="CHEBI:58173"/>
        <dbReference type="ChEBI" id="CHEBI:456216"/>
        <dbReference type="EC" id="6.3.2.3"/>
    </reaction>
</comment>
<evidence type="ECO:0000256" key="3">
    <source>
        <dbReference type="ARBA" id="ARBA00022598"/>
    </source>
</evidence>
<evidence type="ECO:0000256" key="8">
    <source>
        <dbReference type="ARBA" id="ARBA00022842"/>
    </source>
</evidence>
<dbReference type="EMBL" id="BQMJ01000016">
    <property type="protein sequence ID" value="GJQ10546.1"/>
    <property type="molecule type" value="Genomic_DNA"/>
</dbReference>
<evidence type="ECO:0000313" key="14">
    <source>
        <dbReference type="EMBL" id="GJQ10546.1"/>
    </source>
</evidence>
<comment type="cofactor">
    <cofactor evidence="9 11">
        <name>Mg(2+)</name>
        <dbReference type="ChEBI" id="CHEBI:18420"/>
    </cofactor>
    <text evidence="9 11">Binds 1 Mg(2+) ion per subunit.</text>
</comment>
<dbReference type="GO" id="GO:0043295">
    <property type="term" value="F:glutathione binding"/>
    <property type="evidence" value="ECO:0007669"/>
    <property type="project" value="UniProtKB-UniRule"/>
</dbReference>
<feature type="binding site" evidence="10">
    <location>
        <position position="421"/>
    </location>
    <ligand>
        <name>ATP</name>
        <dbReference type="ChEBI" id="CHEBI:30616"/>
    </ligand>
</feature>
<keyword evidence="8 9" id="KW-0460">Magnesium</keyword>
<feature type="domain" description="Glutathione synthase substrate-binding" evidence="13">
    <location>
        <begin position="197"/>
        <end position="301"/>
    </location>
</feature>
<feature type="binding site" evidence="10">
    <location>
        <position position="134"/>
    </location>
    <ligand>
        <name>ATP</name>
        <dbReference type="ChEBI" id="CHEBI:30616"/>
    </ligand>
</feature>
<evidence type="ECO:0000259" key="13">
    <source>
        <dbReference type="Pfam" id="PF03199"/>
    </source>
</evidence>
<evidence type="ECO:0000256" key="2">
    <source>
        <dbReference type="ARBA" id="ARBA00010385"/>
    </source>
</evidence>
<accession>A0A9C7PVF5</accession>
<dbReference type="InterPro" id="IPR037013">
    <property type="entry name" value="GSH-S_sub-bd_sf"/>
</dbReference>
<feature type="binding site" evidence="12">
    <location>
        <begin position="265"/>
        <end position="268"/>
    </location>
    <ligand>
        <name>substrate</name>
    </ligand>
</feature>
<feature type="binding site" evidence="12">
    <location>
        <begin position="138"/>
        <end position="141"/>
    </location>
    <ligand>
        <name>substrate</name>
    </ligand>
</feature>
<dbReference type="InterPro" id="IPR004887">
    <property type="entry name" value="GSH_synth_subst-bd"/>
</dbReference>
<feature type="binding site" evidence="10">
    <location>
        <position position="446"/>
    </location>
    <ligand>
        <name>substrate</name>
    </ligand>
</feature>
<dbReference type="Gene3D" id="3.30.470.20">
    <property type="entry name" value="ATP-grasp fold, B domain"/>
    <property type="match status" value="1"/>
</dbReference>
<dbReference type="InterPro" id="IPR005615">
    <property type="entry name" value="Glutathione_synthase"/>
</dbReference>
<organism evidence="15 16">
    <name type="scientific">Galdieria partita</name>
    <dbReference type="NCBI Taxonomy" id="83374"/>
    <lineage>
        <taxon>Eukaryota</taxon>
        <taxon>Rhodophyta</taxon>
        <taxon>Bangiophyceae</taxon>
        <taxon>Galdieriales</taxon>
        <taxon>Galdieriaceae</taxon>
        <taxon>Galdieria</taxon>
    </lineage>
</organism>
<evidence type="ECO:0000256" key="6">
    <source>
        <dbReference type="ARBA" id="ARBA00022741"/>
    </source>
</evidence>
<feature type="binding site" evidence="10">
    <location>
        <position position="373"/>
    </location>
    <ligand>
        <name>ATP</name>
        <dbReference type="ChEBI" id="CHEBI:30616"/>
    </ligand>
</feature>
<comment type="caution">
    <text evidence="15">The sequence shown here is derived from an EMBL/GenBank/DDBJ whole genome shotgun (WGS) entry which is preliminary data.</text>
</comment>
<name>A0A9C7PVF5_9RHOD</name>
<dbReference type="EC" id="6.3.2.3" evidence="9"/>
<evidence type="ECO:0000313" key="16">
    <source>
        <dbReference type="Proteomes" id="UP001061958"/>
    </source>
</evidence>
<evidence type="ECO:0000256" key="10">
    <source>
        <dbReference type="PIRSR" id="PIRSR001558-1"/>
    </source>
</evidence>
<dbReference type="Pfam" id="PF03917">
    <property type="entry name" value="GSH_synth_ATP"/>
    <property type="match status" value="1"/>
</dbReference>
<protein>
    <recommendedName>
        <fullName evidence="9">Glutathione synthetase</fullName>
        <shortName evidence="9">GSH-S</shortName>
        <ecNumber evidence="9">6.3.2.3</ecNumber>
    </recommendedName>
</protein>
<evidence type="ECO:0000256" key="5">
    <source>
        <dbReference type="ARBA" id="ARBA00022723"/>
    </source>
</evidence>
<feature type="binding site" evidence="11">
    <location>
        <position position="136"/>
    </location>
    <ligand>
        <name>Mg(2+)</name>
        <dbReference type="ChEBI" id="CHEBI:18420"/>
    </ligand>
</feature>
<keyword evidence="5 9" id="KW-0479">Metal-binding</keyword>
<dbReference type="OrthoDB" id="2020073at2759"/>
<dbReference type="InterPro" id="IPR016185">
    <property type="entry name" value="PreATP-grasp_dom_sf"/>
</dbReference>
<dbReference type="GO" id="GO:0005829">
    <property type="term" value="C:cytosol"/>
    <property type="evidence" value="ECO:0007669"/>
    <property type="project" value="TreeGrafter"/>
</dbReference>
<feature type="binding site" evidence="11">
    <location>
        <position position="366"/>
    </location>
    <ligand>
        <name>Mg(2+)</name>
        <dbReference type="ChEBI" id="CHEBI:18420"/>
    </ligand>
</feature>
<feature type="binding site" evidence="12">
    <location>
        <begin position="457"/>
        <end position="458"/>
    </location>
    <ligand>
        <name>substrate</name>
    </ligand>
</feature>
<dbReference type="InterPro" id="IPR014042">
    <property type="entry name" value="Glutathione_synthase_a-hlx"/>
</dbReference>
<feature type="binding site" evidence="12">
    <location>
        <begin position="205"/>
        <end position="207"/>
    </location>
    <ligand>
        <name>substrate</name>
    </ligand>
</feature>
<dbReference type="InterPro" id="IPR014049">
    <property type="entry name" value="Glutathione_synthase_N_euk"/>
</dbReference>
<reference evidence="15" key="2">
    <citation type="submission" date="2022-01" db="EMBL/GenBank/DDBJ databases">
        <authorList>
            <person name="Hirooka S."/>
            <person name="Miyagishima S.Y."/>
        </authorList>
    </citation>
    <scope>NUCLEOTIDE SEQUENCE</scope>
    <source>
        <strain evidence="15">NBRC 102759</strain>
    </source>
</reference>
<dbReference type="Gene3D" id="3.40.50.1760">
    <property type="entry name" value="Glutathione synthase, substrate-binding domain superfamily, eukaryotic"/>
    <property type="match status" value="1"/>
</dbReference>
<dbReference type="Proteomes" id="UP001061958">
    <property type="component" value="Unassembled WGS sequence"/>
</dbReference>
<dbReference type="PANTHER" id="PTHR11130:SF0">
    <property type="entry name" value="GLUTATHIONE SYNTHETASE"/>
    <property type="match status" value="1"/>
</dbReference>
<comment type="similarity">
    <text evidence="2 9">Belongs to the eukaryotic GSH synthase family.</text>
</comment>
<dbReference type="GO" id="GO:0000287">
    <property type="term" value="F:magnesium ion binding"/>
    <property type="evidence" value="ECO:0007669"/>
    <property type="project" value="UniProtKB-UniRule"/>
</dbReference>